<evidence type="ECO:0000256" key="5">
    <source>
        <dbReference type="ARBA" id="ARBA00023235"/>
    </source>
</evidence>
<evidence type="ECO:0000256" key="2">
    <source>
        <dbReference type="ARBA" id="ARBA00005028"/>
    </source>
</evidence>
<dbReference type="InterPro" id="IPR008183">
    <property type="entry name" value="Aldose_1/G6P_1-epimerase"/>
</dbReference>
<dbReference type="PROSITE" id="PS00545">
    <property type="entry name" value="ALDOSE_1_EPIMERASE"/>
    <property type="match status" value="1"/>
</dbReference>
<dbReference type="Gene3D" id="2.70.98.10">
    <property type="match status" value="1"/>
</dbReference>
<comment type="similarity">
    <text evidence="3 7">Belongs to the aldose epimerase family.</text>
</comment>
<comment type="catalytic activity">
    <reaction evidence="1 7">
        <text>alpha-D-glucose = beta-D-glucose</text>
        <dbReference type="Rhea" id="RHEA:10264"/>
        <dbReference type="ChEBI" id="CHEBI:15903"/>
        <dbReference type="ChEBI" id="CHEBI:17925"/>
        <dbReference type="EC" id="5.1.3.3"/>
    </reaction>
</comment>
<gene>
    <name evidence="11" type="ORF">ASTO00021_LOCUS2649</name>
</gene>
<evidence type="ECO:0000256" key="3">
    <source>
        <dbReference type="ARBA" id="ARBA00006206"/>
    </source>
</evidence>
<evidence type="ECO:0000256" key="8">
    <source>
        <dbReference type="PIRSR" id="PIRSR005096-1"/>
    </source>
</evidence>
<dbReference type="UniPathway" id="UPA00242"/>
<feature type="active site" description="Proton acceptor" evidence="8">
    <location>
        <position position="344"/>
    </location>
</feature>
<feature type="binding site" evidence="10">
    <location>
        <begin position="205"/>
        <end position="207"/>
    </location>
    <ligand>
        <name>beta-D-galactose</name>
        <dbReference type="ChEBI" id="CHEBI:27667"/>
    </ligand>
</feature>
<dbReference type="GO" id="GO:0030246">
    <property type="term" value="F:carbohydrate binding"/>
    <property type="evidence" value="ECO:0007669"/>
    <property type="project" value="InterPro"/>
</dbReference>
<comment type="pathway">
    <text evidence="2 7">Carbohydrate metabolism; hexose metabolism.</text>
</comment>
<dbReference type="InterPro" id="IPR014718">
    <property type="entry name" value="GH-type_carb-bd"/>
</dbReference>
<dbReference type="NCBIfam" id="NF008277">
    <property type="entry name" value="PRK11055.1"/>
    <property type="match status" value="1"/>
</dbReference>
<dbReference type="CDD" id="cd09019">
    <property type="entry name" value="galactose_mutarotase_like"/>
    <property type="match status" value="1"/>
</dbReference>
<feature type="active site" description="Proton donor" evidence="8">
    <location>
        <position position="205"/>
    </location>
</feature>
<evidence type="ECO:0000256" key="9">
    <source>
        <dbReference type="PIRSR" id="PIRSR005096-2"/>
    </source>
</evidence>
<sequence length="389" mass="43383">MATPIYQNPKANVSSWGNGCNEATLVELCNGNVKVTLTSYGARLLSLQYRVFLSFMVHRNGVCEETTLNYVEEKDPESYSLRNNNYFGCIAGRYANRIAKGKFTLNGHEYTLPINNGPNSLHGGSVGLDQHFWESRILDTDCDPDMSKDNRDTGVEFSLLSKDMDQGYPGNLKVSVKYILTANDELHFVYQATTDKDTVVNLTNHTYWNLSGNFKRGIGDHTLFLNCDFYLPVDNGQIPTGEVKSVKDSPFDFTEPSGTLLGPRLSEVDGGGERGFDHCFVVRSKKNSKSSKGTAAIAAVFDKISGRLMRVSTDQPGVQVYTGNFLSKDRNEMPLCQHMSICLETQKYPDSPNHHSFPSTVLKPGEIYRHHTIHKFSIVSSDETQATKQ</sequence>
<evidence type="ECO:0000256" key="4">
    <source>
        <dbReference type="ARBA" id="ARBA00013185"/>
    </source>
</evidence>
<dbReference type="AlphaFoldDB" id="A0A7S3PDR6"/>
<evidence type="ECO:0000256" key="1">
    <source>
        <dbReference type="ARBA" id="ARBA00001614"/>
    </source>
</evidence>
<dbReference type="InterPro" id="IPR015443">
    <property type="entry name" value="Aldose_1-epimerase"/>
</dbReference>
<proteinExistence type="inferred from homology"/>
<dbReference type="GO" id="GO:0004034">
    <property type="term" value="F:aldose 1-epimerase activity"/>
    <property type="evidence" value="ECO:0007669"/>
    <property type="project" value="UniProtKB-EC"/>
</dbReference>
<keyword evidence="5 7" id="KW-0413">Isomerase</keyword>
<dbReference type="PIRSF" id="PIRSF005096">
    <property type="entry name" value="GALM"/>
    <property type="match status" value="1"/>
</dbReference>
<dbReference type="SUPFAM" id="SSF74650">
    <property type="entry name" value="Galactose mutarotase-like"/>
    <property type="match status" value="1"/>
</dbReference>
<evidence type="ECO:0000313" key="11">
    <source>
        <dbReference type="EMBL" id="CAE0432323.1"/>
    </source>
</evidence>
<organism evidence="11">
    <name type="scientific">Aplanochytrium stocchinoi</name>
    <dbReference type="NCBI Taxonomy" id="215587"/>
    <lineage>
        <taxon>Eukaryota</taxon>
        <taxon>Sar</taxon>
        <taxon>Stramenopiles</taxon>
        <taxon>Bigyra</taxon>
        <taxon>Labyrinthulomycetes</taxon>
        <taxon>Thraustochytrida</taxon>
        <taxon>Thraustochytriidae</taxon>
        <taxon>Aplanochytrium</taxon>
    </lineage>
</organism>
<dbReference type="PANTHER" id="PTHR10091">
    <property type="entry name" value="ALDOSE-1-EPIMERASE"/>
    <property type="match status" value="1"/>
</dbReference>
<keyword evidence="6 7" id="KW-0119">Carbohydrate metabolism</keyword>
<dbReference type="GO" id="GO:0033499">
    <property type="term" value="P:galactose catabolic process via UDP-galactose, Leloir pathway"/>
    <property type="evidence" value="ECO:0007669"/>
    <property type="project" value="TreeGrafter"/>
</dbReference>
<evidence type="ECO:0000256" key="7">
    <source>
        <dbReference type="PIRNR" id="PIRNR005096"/>
    </source>
</evidence>
<feature type="binding site" evidence="10">
    <location>
        <begin position="96"/>
        <end position="97"/>
    </location>
    <ligand>
        <name>beta-D-galactose</name>
        <dbReference type="ChEBI" id="CHEBI:27667"/>
    </ligand>
</feature>
<dbReference type="InterPro" id="IPR047215">
    <property type="entry name" value="Galactose_mutarotase-like"/>
</dbReference>
<evidence type="ECO:0000256" key="10">
    <source>
        <dbReference type="PIRSR" id="PIRSR005096-3"/>
    </source>
</evidence>
<name>A0A7S3PDR6_9STRA</name>
<dbReference type="PANTHER" id="PTHR10091:SF0">
    <property type="entry name" value="GALACTOSE MUTAROTASE"/>
    <property type="match status" value="1"/>
</dbReference>
<reference evidence="11" key="1">
    <citation type="submission" date="2021-01" db="EMBL/GenBank/DDBJ databases">
        <authorList>
            <person name="Corre E."/>
            <person name="Pelletier E."/>
            <person name="Niang G."/>
            <person name="Scheremetjew M."/>
            <person name="Finn R."/>
            <person name="Kale V."/>
            <person name="Holt S."/>
            <person name="Cochrane G."/>
            <person name="Meng A."/>
            <person name="Brown T."/>
            <person name="Cohen L."/>
        </authorList>
    </citation>
    <scope>NUCLEOTIDE SEQUENCE</scope>
    <source>
        <strain evidence="11">GSBS06</strain>
    </source>
</reference>
<dbReference type="EC" id="5.1.3.3" evidence="4 7"/>
<protein>
    <recommendedName>
        <fullName evidence="4 7">Aldose 1-epimerase</fullName>
        <ecNumber evidence="4 7">5.1.3.3</ecNumber>
    </recommendedName>
</protein>
<accession>A0A7S3PDR6</accession>
<evidence type="ECO:0000256" key="6">
    <source>
        <dbReference type="ARBA" id="ARBA00023277"/>
    </source>
</evidence>
<dbReference type="GO" id="GO:0006006">
    <property type="term" value="P:glucose metabolic process"/>
    <property type="evidence" value="ECO:0007669"/>
    <property type="project" value="TreeGrafter"/>
</dbReference>
<dbReference type="InterPro" id="IPR018052">
    <property type="entry name" value="Ald1_epimerase_CS"/>
</dbReference>
<feature type="binding site" evidence="9">
    <location>
        <position position="277"/>
    </location>
    <ligand>
        <name>beta-D-galactose</name>
        <dbReference type="ChEBI" id="CHEBI:27667"/>
    </ligand>
</feature>
<dbReference type="InterPro" id="IPR011013">
    <property type="entry name" value="Gal_mutarotase_sf_dom"/>
</dbReference>
<dbReference type="Pfam" id="PF01263">
    <property type="entry name" value="Aldose_epim"/>
    <property type="match status" value="1"/>
</dbReference>
<dbReference type="EMBL" id="HBIN01003802">
    <property type="protein sequence ID" value="CAE0432323.1"/>
    <property type="molecule type" value="Transcribed_RNA"/>
</dbReference>